<keyword evidence="4 7" id="KW-0812">Transmembrane</keyword>
<evidence type="ECO:0000256" key="2">
    <source>
        <dbReference type="ARBA" id="ARBA00022475"/>
    </source>
</evidence>
<organism evidence="8 9">
    <name type="scientific">Martelella alba</name>
    <dbReference type="NCBI Taxonomy" id="2590451"/>
    <lineage>
        <taxon>Bacteria</taxon>
        <taxon>Pseudomonadati</taxon>
        <taxon>Pseudomonadota</taxon>
        <taxon>Alphaproteobacteria</taxon>
        <taxon>Hyphomicrobiales</taxon>
        <taxon>Aurantimonadaceae</taxon>
        <taxon>Martelella</taxon>
    </lineage>
</organism>
<dbReference type="Gene3D" id="3.30.70.1440">
    <property type="entry name" value="Multidrug efflux transporter AcrB pore domain"/>
    <property type="match status" value="1"/>
</dbReference>
<dbReference type="Gene3D" id="3.30.70.1320">
    <property type="entry name" value="Multidrug efflux transporter AcrB pore domain like"/>
    <property type="match status" value="1"/>
</dbReference>
<protein>
    <submittedName>
        <fullName evidence="8">Multidrug transporter subunit MdtC</fullName>
    </submittedName>
</protein>
<evidence type="ECO:0000256" key="3">
    <source>
        <dbReference type="ARBA" id="ARBA00022519"/>
    </source>
</evidence>
<sequence length="1053" mass="111938">MTLSEPFIRRPVATLLLAVALAFAGILAFKLLPVGALPEIDFPTINVQAQLPGADPATMASTVATPLEKQFGHIAGISEMTSRSTPGETQITLQFNLDRDIDGAARDVQAAINAARADLPDNLNGNPTYRKVNPADSPVMVLSLTSDSATPGELFDAASTVLAQKLLRTPGVGNVVVGGAALPAIRIALNPMRVNHFGLSLEQIRSALAEANVNRAKGQFSAGGKRYDIGANDMLLSPADYDKLIVRQHDGAIVHIADIGRVEEGLENSQNFGMSNGVPAVLLILYKQPGANIIDTVDRVNAALPMLSAAISPTIRVHELVDRTTTIRASLRDVEISLVASVLLVTLVTFLFLRQWRATVIPAIVVPLSLLGTFAVMFFLNYSLNNLSLMALTISVGFVVDDAIVVVENIMRHREAGKSPVAAALAGANEVGFTVLSISISLVAVFVPLLFMGGLVGRLLREFSITLAVAIIISMLVSLTVSPMLAGLLIKNEVGGAARNSAPAGDNDKADSASGAPIDQQDFVADMADVGARPSAILRRYRQSLGWVIRHPAVMGAVVLGVLILNIVLYIVIPKGFFPEEDTGLLLGNLQAAQTVSYRSMQRQFSEVNRIILRNPNVAEVGGIVGGASALNNALIFISLKPLSQRRDSAEQVMGQIRQSLAHYAQATLYLQSVQDLAVGGRQSNAQYQYTLTSANPAELAVWGPKLAAALKRLPILTDVNIDQQNDSMQAAVTVNRDLAARLGVQMNTLDQTLYDAFGQRLVSTLYRDANQYHVVMEVAPEYWHTPRTLADLYVPVGAADAISPQEVPLAAMARFAIRPTAIMVNHQGAFPAATVSFNLKPGISIGQAATQISQAAAGLAMPSTVVGNFAGTAAAFRQSLASEPLLILAALISVYLVLGILYENLRHPLTILSTLPSAGIGALIALMLTGTELSIIALIGMLLLIGIVKKNAIIMIDFSLNAQRVSGISAQDAVMAACLIRFRPIMMTTAAAMLGALPLVLGGGYGAEYRRPLGIAIIGGLAVSQVLTLYTTPVIYLWLERAGARRGRKRTR</sequence>
<gene>
    <name evidence="8" type="ORF">FCN80_11345</name>
</gene>
<name>A0ABY2SLN9_9HYPH</name>
<dbReference type="PANTHER" id="PTHR32063:SF34">
    <property type="entry name" value="MULTIDRUG RESISTANCE PROTEIN MDTC"/>
    <property type="match status" value="1"/>
</dbReference>
<keyword evidence="3" id="KW-0997">Cell inner membrane</keyword>
<dbReference type="InterPro" id="IPR001036">
    <property type="entry name" value="Acrflvin-R"/>
</dbReference>
<feature type="transmembrane region" description="Helical" evidence="7">
    <location>
        <begin position="336"/>
        <end position="353"/>
    </location>
</feature>
<feature type="transmembrane region" description="Helical" evidence="7">
    <location>
        <begin position="360"/>
        <end position="382"/>
    </location>
</feature>
<dbReference type="EMBL" id="SZPQ01000015">
    <property type="protein sequence ID" value="TKI06108.1"/>
    <property type="molecule type" value="Genomic_DNA"/>
</dbReference>
<keyword evidence="9" id="KW-1185">Reference proteome</keyword>
<proteinExistence type="predicted"/>
<evidence type="ECO:0000256" key="1">
    <source>
        <dbReference type="ARBA" id="ARBA00022448"/>
    </source>
</evidence>
<feature type="transmembrane region" description="Helical" evidence="7">
    <location>
        <begin position="431"/>
        <end position="451"/>
    </location>
</feature>
<dbReference type="Proteomes" id="UP000305202">
    <property type="component" value="Unassembled WGS sequence"/>
</dbReference>
<feature type="transmembrane region" description="Helical" evidence="7">
    <location>
        <begin position="388"/>
        <end position="410"/>
    </location>
</feature>
<dbReference type="PANTHER" id="PTHR32063">
    <property type="match status" value="1"/>
</dbReference>
<feature type="transmembrane region" description="Helical" evidence="7">
    <location>
        <begin position="1014"/>
        <end position="1040"/>
    </location>
</feature>
<keyword evidence="2" id="KW-1003">Cell membrane</keyword>
<keyword evidence="6 7" id="KW-0472">Membrane</keyword>
<dbReference type="InterPro" id="IPR027463">
    <property type="entry name" value="AcrB_DN_DC_subdom"/>
</dbReference>
<dbReference type="SUPFAM" id="SSF82866">
    <property type="entry name" value="Multidrug efflux transporter AcrB transmembrane domain"/>
    <property type="match status" value="2"/>
</dbReference>
<feature type="transmembrane region" description="Helical" evidence="7">
    <location>
        <begin position="923"/>
        <end position="949"/>
    </location>
</feature>
<feature type="transmembrane region" description="Helical" evidence="7">
    <location>
        <begin position="886"/>
        <end position="903"/>
    </location>
</feature>
<dbReference type="SUPFAM" id="SSF82693">
    <property type="entry name" value="Multidrug efflux transporter AcrB pore domain, PN1, PN2, PC1 and PC2 subdomains"/>
    <property type="match status" value="3"/>
</dbReference>
<dbReference type="PRINTS" id="PR00702">
    <property type="entry name" value="ACRIFLAVINRP"/>
</dbReference>
<evidence type="ECO:0000313" key="9">
    <source>
        <dbReference type="Proteomes" id="UP000305202"/>
    </source>
</evidence>
<keyword evidence="1" id="KW-0813">Transport</keyword>
<feature type="transmembrane region" description="Helical" evidence="7">
    <location>
        <begin position="548"/>
        <end position="573"/>
    </location>
</feature>
<dbReference type="Pfam" id="PF00873">
    <property type="entry name" value="ACR_tran"/>
    <property type="match status" value="1"/>
</dbReference>
<keyword evidence="5 7" id="KW-1133">Transmembrane helix</keyword>
<evidence type="ECO:0000256" key="5">
    <source>
        <dbReference type="ARBA" id="ARBA00022989"/>
    </source>
</evidence>
<evidence type="ECO:0000313" key="8">
    <source>
        <dbReference type="EMBL" id="TKI06108.1"/>
    </source>
</evidence>
<evidence type="ECO:0000256" key="7">
    <source>
        <dbReference type="SAM" id="Phobius"/>
    </source>
</evidence>
<evidence type="ECO:0000256" key="4">
    <source>
        <dbReference type="ARBA" id="ARBA00022692"/>
    </source>
</evidence>
<feature type="transmembrane region" description="Helical" evidence="7">
    <location>
        <begin position="986"/>
        <end position="1008"/>
    </location>
</feature>
<accession>A0ABY2SLN9</accession>
<feature type="transmembrane region" description="Helical" evidence="7">
    <location>
        <begin position="463"/>
        <end position="490"/>
    </location>
</feature>
<dbReference type="RefSeq" id="WP_136990275.1">
    <property type="nucleotide sequence ID" value="NZ_SZPQ01000015.1"/>
</dbReference>
<dbReference type="Gene3D" id="3.30.2090.10">
    <property type="entry name" value="Multidrug efflux transporter AcrB TolC docking domain, DN and DC subdomains"/>
    <property type="match status" value="2"/>
</dbReference>
<comment type="caution">
    <text evidence="8">The sequence shown here is derived from an EMBL/GenBank/DDBJ whole genome shotgun (WGS) entry which is preliminary data.</text>
</comment>
<dbReference type="Gene3D" id="3.30.70.1430">
    <property type="entry name" value="Multidrug efflux transporter AcrB pore domain"/>
    <property type="match status" value="2"/>
</dbReference>
<evidence type="ECO:0000256" key="6">
    <source>
        <dbReference type="ARBA" id="ARBA00023136"/>
    </source>
</evidence>
<dbReference type="SUPFAM" id="SSF82714">
    <property type="entry name" value="Multidrug efflux transporter AcrB TolC docking domain, DN and DC subdomains"/>
    <property type="match status" value="2"/>
</dbReference>
<reference evidence="8 9" key="1">
    <citation type="submission" date="2019-04" db="EMBL/GenBank/DDBJ databases">
        <authorList>
            <person name="Li M."/>
            <person name="Gao C."/>
        </authorList>
    </citation>
    <scope>NUCLEOTIDE SEQUENCE [LARGE SCALE GENOMIC DNA]</scope>
    <source>
        <strain evidence="8 9">BGMRC 2031</strain>
    </source>
</reference>
<dbReference type="Gene3D" id="1.20.1640.10">
    <property type="entry name" value="Multidrug efflux transporter AcrB transmembrane domain"/>
    <property type="match status" value="2"/>
</dbReference>